<dbReference type="Proteomes" id="UP000283269">
    <property type="component" value="Unassembled WGS sequence"/>
</dbReference>
<dbReference type="AlphaFoldDB" id="A0A409WXC1"/>
<evidence type="ECO:0000256" key="3">
    <source>
        <dbReference type="ARBA" id="ARBA00022989"/>
    </source>
</evidence>
<evidence type="ECO:0000256" key="5">
    <source>
        <dbReference type="SAM" id="Phobius"/>
    </source>
</evidence>
<evidence type="ECO:0000313" key="7">
    <source>
        <dbReference type="EMBL" id="PPQ83129.1"/>
    </source>
</evidence>
<dbReference type="OrthoDB" id="1915122at2759"/>
<evidence type="ECO:0000256" key="1">
    <source>
        <dbReference type="ARBA" id="ARBA00004173"/>
    </source>
</evidence>
<protein>
    <recommendedName>
        <fullName evidence="6">HIG1 domain-containing protein</fullName>
    </recommendedName>
</protein>
<dbReference type="InParanoid" id="A0A409WXC1"/>
<dbReference type="PANTHER" id="PTHR28018:SF3">
    <property type="entry name" value="RESPIRATORY SUPERCOMPLEX FACTOR 2, MITOCHONDRIAL"/>
    <property type="match status" value="1"/>
</dbReference>
<reference evidence="7 8" key="1">
    <citation type="journal article" date="2018" name="Evol. Lett.">
        <title>Horizontal gene cluster transfer increased hallucinogenic mushroom diversity.</title>
        <authorList>
            <person name="Reynolds H.T."/>
            <person name="Vijayakumar V."/>
            <person name="Gluck-Thaler E."/>
            <person name="Korotkin H.B."/>
            <person name="Matheny P.B."/>
            <person name="Slot J.C."/>
        </authorList>
    </citation>
    <scope>NUCLEOTIDE SEQUENCE [LARGE SCALE GENOMIC DNA]</scope>
    <source>
        <strain evidence="7 8">2631</strain>
    </source>
</reference>
<evidence type="ECO:0000256" key="2">
    <source>
        <dbReference type="ARBA" id="ARBA00022692"/>
    </source>
</evidence>
<sequence>MKLLTDQQREEHAAASRRGALEGALASGTVALAGSLWANKRWPAYQRLPISLKALGLIIVAAPCLSIQAERRGLEYERSQWEGEGLRILDEREIQAMKKWDSMSLSDKIGDWSYRHQYSLIMGGWAGSLAIAGAVISRQKYQTYPQKIVQARMWAQGLTIGLLIVAGALTHSRRVAYSKEDQNDHSWKDVLDQQERDRKHEAALIAASRNQGAIAA</sequence>
<dbReference type="PANTHER" id="PTHR28018">
    <property type="entry name" value="RESPIRATORY SUPERCOMPLEX FACTOR 2, MITOCHONDRIAL"/>
    <property type="match status" value="1"/>
</dbReference>
<keyword evidence="4 5" id="KW-0472">Membrane</keyword>
<comment type="subcellular location">
    <subcellularLocation>
        <location evidence="1">Mitochondrion</location>
    </subcellularLocation>
</comment>
<evidence type="ECO:0000256" key="4">
    <source>
        <dbReference type="ARBA" id="ARBA00023136"/>
    </source>
</evidence>
<keyword evidence="2 5" id="KW-0812">Transmembrane</keyword>
<proteinExistence type="predicted"/>
<comment type="caution">
    <text evidence="7">The sequence shown here is derived from an EMBL/GenBank/DDBJ whole genome shotgun (WGS) entry which is preliminary data.</text>
</comment>
<dbReference type="GO" id="GO:0033617">
    <property type="term" value="P:mitochondrial respiratory chain complex IV assembly"/>
    <property type="evidence" value="ECO:0007669"/>
    <property type="project" value="TreeGrafter"/>
</dbReference>
<feature type="transmembrane region" description="Helical" evidence="5">
    <location>
        <begin position="149"/>
        <end position="169"/>
    </location>
</feature>
<keyword evidence="3 5" id="KW-1133">Transmembrane helix</keyword>
<name>A0A409WXC1_PSICY</name>
<dbReference type="InterPro" id="IPR040153">
    <property type="entry name" value="Rcf2"/>
</dbReference>
<evidence type="ECO:0000313" key="8">
    <source>
        <dbReference type="Proteomes" id="UP000283269"/>
    </source>
</evidence>
<gene>
    <name evidence="7" type="ORF">CVT25_003706</name>
</gene>
<dbReference type="FunCoup" id="A0A409WXC1">
    <property type="interactions" value="42"/>
</dbReference>
<dbReference type="STRING" id="93625.A0A409WXC1"/>
<evidence type="ECO:0000259" key="6">
    <source>
        <dbReference type="PROSITE" id="PS51503"/>
    </source>
</evidence>
<dbReference type="EMBL" id="NHYD01003045">
    <property type="protein sequence ID" value="PPQ83129.1"/>
    <property type="molecule type" value="Genomic_DNA"/>
</dbReference>
<dbReference type="PROSITE" id="PS51503">
    <property type="entry name" value="HIG1"/>
    <property type="match status" value="1"/>
</dbReference>
<feature type="domain" description="HIG1" evidence="6">
    <location>
        <begin position="90"/>
        <end position="181"/>
    </location>
</feature>
<dbReference type="InterPro" id="IPR007667">
    <property type="entry name" value="Hypoxia_induced_domain"/>
</dbReference>
<keyword evidence="8" id="KW-1185">Reference proteome</keyword>
<feature type="transmembrane region" description="Helical" evidence="5">
    <location>
        <begin position="118"/>
        <end position="137"/>
    </location>
</feature>
<accession>A0A409WXC1</accession>
<dbReference type="GO" id="GO:0005739">
    <property type="term" value="C:mitochondrion"/>
    <property type="evidence" value="ECO:0007669"/>
    <property type="project" value="UniProtKB-SubCell"/>
</dbReference>
<organism evidence="7 8">
    <name type="scientific">Psilocybe cyanescens</name>
    <dbReference type="NCBI Taxonomy" id="93625"/>
    <lineage>
        <taxon>Eukaryota</taxon>
        <taxon>Fungi</taxon>
        <taxon>Dikarya</taxon>
        <taxon>Basidiomycota</taxon>
        <taxon>Agaricomycotina</taxon>
        <taxon>Agaricomycetes</taxon>
        <taxon>Agaricomycetidae</taxon>
        <taxon>Agaricales</taxon>
        <taxon>Agaricineae</taxon>
        <taxon>Strophariaceae</taxon>
        <taxon>Psilocybe</taxon>
    </lineage>
</organism>